<dbReference type="AlphaFoldDB" id="A0A7L0W0G8"/>
<dbReference type="Proteomes" id="UP000562322">
    <property type="component" value="Unassembled WGS sequence"/>
</dbReference>
<dbReference type="PANTHER" id="PTHR35971:SF5">
    <property type="entry name" value="OBSCURIN LIKE CYTOSKELETAL ADAPTOR 1"/>
    <property type="match status" value="1"/>
</dbReference>
<dbReference type="PANTHER" id="PTHR35971">
    <property type="entry name" value="SI:DKEY-31G6.6"/>
    <property type="match status" value="1"/>
</dbReference>
<evidence type="ECO:0000256" key="1">
    <source>
        <dbReference type="ARBA" id="ARBA00004496"/>
    </source>
</evidence>
<organism evidence="6 7">
    <name type="scientific">Alectura lathami</name>
    <name type="common">Australian brush turkey</name>
    <dbReference type="NCBI Taxonomy" id="81907"/>
    <lineage>
        <taxon>Eukaryota</taxon>
        <taxon>Metazoa</taxon>
        <taxon>Chordata</taxon>
        <taxon>Craniata</taxon>
        <taxon>Vertebrata</taxon>
        <taxon>Euteleostomi</taxon>
        <taxon>Archelosauria</taxon>
        <taxon>Archosauria</taxon>
        <taxon>Dinosauria</taxon>
        <taxon>Saurischia</taxon>
        <taxon>Theropoda</taxon>
        <taxon>Coelurosauria</taxon>
        <taxon>Aves</taxon>
        <taxon>Neognathae</taxon>
        <taxon>Galloanserae</taxon>
        <taxon>Galliformes</taxon>
        <taxon>Megapodiidae</taxon>
        <taxon>Alectura</taxon>
    </lineage>
</organism>
<keyword evidence="7" id="KW-1185">Reference proteome</keyword>
<dbReference type="InterPro" id="IPR013098">
    <property type="entry name" value="Ig_I-set"/>
</dbReference>
<gene>
    <name evidence="6" type="primary">Obscn_5</name>
    <name evidence="6" type="ORF">ALELAT_R15238</name>
</gene>
<evidence type="ECO:0000256" key="4">
    <source>
        <dbReference type="ARBA" id="ARBA00023157"/>
    </source>
</evidence>
<dbReference type="OrthoDB" id="6159398at2759"/>
<dbReference type="Pfam" id="PF07679">
    <property type="entry name" value="I-set"/>
    <property type="match status" value="1"/>
</dbReference>
<feature type="non-terminal residue" evidence="6">
    <location>
        <position position="93"/>
    </location>
</feature>
<proteinExistence type="predicted"/>
<reference evidence="6 7" key="1">
    <citation type="submission" date="2019-09" db="EMBL/GenBank/DDBJ databases">
        <title>Bird 10,000 Genomes (B10K) Project - Family phase.</title>
        <authorList>
            <person name="Zhang G."/>
        </authorList>
    </citation>
    <scope>NUCLEOTIDE SEQUENCE [LARGE SCALE GENOMIC DNA]</scope>
    <source>
        <strain evidence="6">B10K-DU-001-39</strain>
        <tissue evidence="6">Muscle</tissue>
    </source>
</reference>
<keyword evidence="2" id="KW-0963">Cytoplasm</keyword>
<accession>A0A7L0W0G8</accession>
<evidence type="ECO:0000313" key="6">
    <source>
        <dbReference type="EMBL" id="NXL84856.1"/>
    </source>
</evidence>
<keyword evidence="3" id="KW-0597">Phosphoprotein</keyword>
<evidence type="ECO:0000259" key="5">
    <source>
        <dbReference type="Pfam" id="PF07679"/>
    </source>
</evidence>
<dbReference type="Gene3D" id="2.60.40.10">
    <property type="entry name" value="Immunoglobulins"/>
    <property type="match status" value="1"/>
</dbReference>
<sequence length="93" mass="10072">QSVCTVSTSSDGGCPFVSLCVVTAIPALFEQKLRNQEAEEGSTVTLHAELSKHNAPVKWKKGSVLLQASNKYEMKQMGSAVELLIHDLQLKDA</sequence>
<comment type="caution">
    <text evidence="6">The sequence shown here is derived from an EMBL/GenBank/DDBJ whole genome shotgun (WGS) entry which is preliminary data.</text>
</comment>
<protein>
    <submittedName>
        <fullName evidence="6">OBSCN protein</fullName>
    </submittedName>
</protein>
<dbReference type="GO" id="GO:0005737">
    <property type="term" value="C:cytoplasm"/>
    <property type="evidence" value="ECO:0007669"/>
    <property type="project" value="UniProtKB-SubCell"/>
</dbReference>
<feature type="non-terminal residue" evidence="6">
    <location>
        <position position="1"/>
    </location>
</feature>
<feature type="domain" description="Immunoglobulin I-set" evidence="5">
    <location>
        <begin position="29"/>
        <end position="93"/>
    </location>
</feature>
<evidence type="ECO:0000313" key="7">
    <source>
        <dbReference type="Proteomes" id="UP000562322"/>
    </source>
</evidence>
<dbReference type="InterPro" id="IPR036179">
    <property type="entry name" value="Ig-like_dom_sf"/>
</dbReference>
<dbReference type="SUPFAM" id="SSF48726">
    <property type="entry name" value="Immunoglobulin"/>
    <property type="match status" value="1"/>
</dbReference>
<keyword evidence="4" id="KW-1015">Disulfide bond</keyword>
<dbReference type="InterPro" id="IPR013783">
    <property type="entry name" value="Ig-like_fold"/>
</dbReference>
<dbReference type="EMBL" id="VXAV01001953">
    <property type="protein sequence ID" value="NXL84856.1"/>
    <property type="molecule type" value="Genomic_DNA"/>
</dbReference>
<name>A0A7L0W0G8_ALELA</name>
<comment type="subcellular location">
    <subcellularLocation>
        <location evidence="1">Cytoplasm</location>
    </subcellularLocation>
</comment>
<dbReference type="InterPro" id="IPR052385">
    <property type="entry name" value="Obscurin/Obscurin-like_Reg"/>
</dbReference>
<evidence type="ECO:0000256" key="2">
    <source>
        <dbReference type="ARBA" id="ARBA00022490"/>
    </source>
</evidence>
<evidence type="ECO:0000256" key="3">
    <source>
        <dbReference type="ARBA" id="ARBA00022553"/>
    </source>
</evidence>